<sequence>MGFGLGVDQINNAEKYKKTALERADNVENELKMVSEKDFGESGSSLGHGVVGDYGAKESSRYDFSLVRTSVLGSEVLAA</sequence>
<reference evidence="2 3" key="1">
    <citation type="submission" date="2019-09" db="EMBL/GenBank/DDBJ databases">
        <title>A chromosome-level genome assembly of the Chinese tupelo Nyssa sinensis.</title>
        <authorList>
            <person name="Yang X."/>
            <person name="Kang M."/>
            <person name="Yang Y."/>
            <person name="Xiong H."/>
            <person name="Wang M."/>
            <person name="Zhang Z."/>
            <person name="Wang Z."/>
            <person name="Wu H."/>
            <person name="Ma T."/>
            <person name="Liu J."/>
            <person name="Xi Z."/>
        </authorList>
    </citation>
    <scope>NUCLEOTIDE SEQUENCE [LARGE SCALE GENOMIC DNA]</scope>
    <source>
        <strain evidence="2">J267</strain>
        <tissue evidence="2">Leaf</tissue>
    </source>
</reference>
<dbReference type="EMBL" id="CM018033">
    <property type="protein sequence ID" value="KAA8545995.1"/>
    <property type="molecule type" value="Genomic_DNA"/>
</dbReference>
<dbReference type="OrthoDB" id="10251412at2759"/>
<evidence type="ECO:0000256" key="1">
    <source>
        <dbReference type="SAM" id="Coils"/>
    </source>
</evidence>
<dbReference type="Proteomes" id="UP000325577">
    <property type="component" value="Linkage Group LG10"/>
</dbReference>
<feature type="coiled-coil region" evidence="1">
    <location>
        <begin position="10"/>
        <end position="37"/>
    </location>
</feature>
<accession>A0A5J5BSK2</accession>
<organism evidence="2 3">
    <name type="scientific">Nyssa sinensis</name>
    <dbReference type="NCBI Taxonomy" id="561372"/>
    <lineage>
        <taxon>Eukaryota</taxon>
        <taxon>Viridiplantae</taxon>
        <taxon>Streptophyta</taxon>
        <taxon>Embryophyta</taxon>
        <taxon>Tracheophyta</taxon>
        <taxon>Spermatophyta</taxon>
        <taxon>Magnoliopsida</taxon>
        <taxon>eudicotyledons</taxon>
        <taxon>Gunneridae</taxon>
        <taxon>Pentapetalae</taxon>
        <taxon>asterids</taxon>
        <taxon>Cornales</taxon>
        <taxon>Nyssaceae</taxon>
        <taxon>Nyssa</taxon>
    </lineage>
</organism>
<protein>
    <submittedName>
        <fullName evidence="2">Uncharacterized protein</fullName>
    </submittedName>
</protein>
<proteinExistence type="predicted"/>
<keyword evidence="3" id="KW-1185">Reference proteome</keyword>
<dbReference type="AlphaFoldDB" id="A0A5J5BSK2"/>
<name>A0A5J5BSK2_9ASTE</name>
<evidence type="ECO:0000313" key="3">
    <source>
        <dbReference type="Proteomes" id="UP000325577"/>
    </source>
</evidence>
<keyword evidence="1" id="KW-0175">Coiled coil</keyword>
<gene>
    <name evidence="2" type="ORF">F0562_020554</name>
</gene>
<evidence type="ECO:0000313" key="2">
    <source>
        <dbReference type="EMBL" id="KAA8545995.1"/>
    </source>
</evidence>